<accession>A0A5B7DHJ8</accession>
<dbReference type="CDD" id="cd18808">
    <property type="entry name" value="SF1_C_Upf1"/>
    <property type="match status" value="1"/>
</dbReference>
<dbReference type="GO" id="GO:0031380">
    <property type="term" value="C:nuclear RNA-directed RNA polymerase complex"/>
    <property type="evidence" value="ECO:0007669"/>
    <property type="project" value="TreeGrafter"/>
</dbReference>
<dbReference type="Pfam" id="PF13087">
    <property type="entry name" value="AAA_12"/>
    <property type="match status" value="1"/>
</dbReference>
<dbReference type="InterPro" id="IPR027417">
    <property type="entry name" value="P-loop_NTPase"/>
</dbReference>
<dbReference type="FunFam" id="3.40.50.300:FF:000742">
    <property type="entry name" value="NFX1-type zinc finger-containing protein 1"/>
    <property type="match status" value="1"/>
</dbReference>
<feature type="region of interest" description="Disordered" evidence="8">
    <location>
        <begin position="65"/>
        <end position="145"/>
    </location>
</feature>
<feature type="compositionally biased region" description="Low complexity" evidence="8">
    <location>
        <begin position="1"/>
        <end position="22"/>
    </location>
</feature>
<sequence>MYRGNGFSQAAGQGSQSQNYQGHGRGSRGFRGGRGRGRGGQGWRNGQGNNRGAVSMESLSLRSNFGDWGSGSRRHNANDREQRSSDDRENWRHNSSDRNRQGQNSGDQSTRRPYFAPRGGAGGNTAHHDRQHPEGNEQNPPKYRKQRKCPISLNDLDRLATQQPDVVVLELLNERSGFFVLTEVSDIRPKQVDKALMVLARATTSQALMDSVYELLNKSCSKTFVATLMNYSFTLKRQFPEKGPIFFAHLHTILETFCNGMINTAIHRLINLVDSCHFTLTALEVEGHVEEYLVNKYKLLLERLNEATKKWHQEKDMNKQDIRQRREAEMDNLEPPDDFREISVLPTPLDIMDTKRPFLRRNMVQGRYVDSQHYLDVQFRLLREDFVRPLREGINQFRSNTKGRLMDIRVYRNVTYIGSRLERLKLFHEVRIGNMKSARLENSRRLMYGNLVCFSSDNFASMILGSVADRNADRLKDGVIGVDFDTDISEHDMSRPFVMVESRAYFMAYKHVLQALKEMPNQVPMEMYVVEVEPLIDPPQYLNVAAGEVYDLRIMRNKTLMKRSEALNNFFMHKEAEEEQQHGEEIGYKEMRLRNVVITDDLAFWPSENTLGLDSSQRRALYSALNHELAIIQGPPGTGKTFIGLKIVQTLLHNSDVWKDKDNPTPILVVCFTNHALDQFLEGMTSFTSSIVRVGSRTKSENIDRFQINRLVKSVVQTRSMPHSIHSQKVDISNDLRRLELAIGLCRQIDQECKAPRGIFSLDVFEKNIIPAHILQQLHSVEYSNKLTHWLSMNFQPGSAGQQSAVSAAKGQGALPQEARSKPENEMDKDEEERKDNEEFIGLEERDRMIDDDWEESVPNVKINPVKFEVLIDELECEVNSLMSQEQDERTYLEIMIRSGLLEAIKYGLTLPVNRREVEILQAQTQLNIWKLEPQERWQLYNHWVAQLQRQVRPTWLSMTAEFQKRVKTLEATKNAEYLYAMRRAAVVGMTTTGAAQYNKILQDLAPAIVVIEEAAEILESHVISSLTAECKHLIMIGDHQQLQPSATVYELATKYGLETSLFERLIKNGLAYETLEYQHRMRPSISRLLVPSIYPSLKDHPSVNEYPSVLGLTHDVFFIAHNQMERKECDDNSSHENQYEAELLIGLCRHLLLQGYDPADITILTAYSGQFFLLRRLQRQDPVCDGVQVCVVDNYQGEENKIILLSLVRSNPEGKVGFLRTDNRVCVALSRAKHGLYITGNMDLLSQSSDLWKKVKADLAQSDGIGEALPLRCENHPHQITLVSSGQDFLTKSPEGGCTLVCDRQLPNCRHPCPQVCHIADPDHHNYRCRVPCPKVLCRLDHKCPKQCWQECGPCMVIRTKLLPCGHSHKIPCHVSRASYKCPTQVEKVIPACQHQVTMPCHQDPALFTCPEDCDTRVDCGHKCKNKCHRTKDPDHKLYLCMEPCARINAGCSQKHPCLKKCYVECGPCMEKVKKMLPCRHEAKEVECSQPAEEVQCNQKCRKILPCGHHCKRLCYNECGGCEVLVRKEVPTCGHTIHIACRKPATSGECDGPCPKKLLCGHGCQQKCKEKCTTNCPALVITNERCPRNHVIQLPCHLKSKGRSQVSQGETAWEHCSEPCGQTLSCGHQCVGTCGQCLHGRLHKACNEQCDRALVCGHTCKYPCGKSCPPCQEECCWKCTHSKCRNKCGVPCNPCLEKCEWGCQHVRCGKKCGEKCGRKPCDQPCSKKLKCGHDCTGFCGDPCPPLCRVCDLEELTEFFLLGNEDDPEARPGHTLCSVSLPCVDPLLSCKSPHTLVLNLLPDPEVIDRYKSQVLKILKKMGSEAKRGNPFNKLSEDEKSLCHFQAQVLKKAADIAKQARGSTSSPAHKLQAVLGKVDGLVAQVMEKTTTISDQMKEEVTCELQRLAILPAYCTFLEKTTSYQNSSIMRLKAELGKLMNPTEKYNQKRDDKVRALLKESEKYVGGLGINDNERLMILKAMNLRNGHWYKCPNGHVYCITECGGAMMESTCPECGSRIGGGSHTLRSDNAVATEMDGARHSACDMEGVARTNRSDAHYMILKGSTLTINTFKATEIISWTLKNKPTRASPCRQGTGKATHPGAPLGRRGAGRGSWRPATSDTAKGREGLGGTIAGEGTLLRVGEYGGGAVCCCGGAVVGPEALREVTAAMAPPRERLSPAGCLEATLRCNAAFGVRPNSAIVASPCSNT</sequence>
<evidence type="ECO:0000256" key="7">
    <source>
        <dbReference type="ARBA" id="ARBA00022859"/>
    </source>
</evidence>
<dbReference type="GO" id="GO:0004386">
    <property type="term" value="F:helicase activity"/>
    <property type="evidence" value="ECO:0007669"/>
    <property type="project" value="InterPro"/>
</dbReference>
<keyword evidence="2" id="KW-0963">Cytoplasm</keyword>
<evidence type="ECO:0000256" key="6">
    <source>
        <dbReference type="ARBA" id="ARBA00022833"/>
    </source>
</evidence>
<dbReference type="PANTHER" id="PTHR10887">
    <property type="entry name" value="DNA2/NAM7 HELICASE FAMILY"/>
    <property type="match status" value="1"/>
</dbReference>
<organism evidence="10 11">
    <name type="scientific">Portunus trituberculatus</name>
    <name type="common">Swimming crab</name>
    <name type="synonym">Neptunus trituberculatus</name>
    <dbReference type="NCBI Taxonomy" id="210409"/>
    <lineage>
        <taxon>Eukaryota</taxon>
        <taxon>Metazoa</taxon>
        <taxon>Ecdysozoa</taxon>
        <taxon>Arthropoda</taxon>
        <taxon>Crustacea</taxon>
        <taxon>Multicrustacea</taxon>
        <taxon>Malacostraca</taxon>
        <taxon>Eumalacostraca</taxon>
        <taxon>Eucarida</taxon>
        <taxon>Decapoda</taxon>
        <taxon>Pleocyemata</taxon>
        <taxon>Brachyura</taxon>
        <taxon>Eubrachyura</taxon>
        <taxon>Portunoidea</taxon>
        <taxon>Portunidae</taxon>
        <taxon>Portuninae</taxon>
        <taxon>Portunus</taxon>
    </lineage>
</organism>
<evidence type="ECO:0000256" key="8">
    <source>
        <dbReference type="SAM" id="MobiDB-lite"/>
    </source>
</evidence>
<feature type="compositionally biased region" description="Basic and acidic residues" evidence="8">
    <location>
        <begin position="126"/>
        <end position="135"/>
    </location>
</feature>
<keyword evidence="7" id="KW-0391">Immunity</keyword>
<dbReference type="SUPFAM" id="SSF52540">
    <property type="entry name" value="P-loop containing nucleoside triphosphate hydrolases"/>
    <property type="match status" value="1"/>
</dbReference>
<keyword evidence="6" id="KW-0862">Zinc</keyword>
<evidence type="ECO:0000313" key="10">
    <source>
        <dbReference type="EMBL" id="MPC20647.1"/>
    </source>
</evidence>
<dbReference type="PANTHER" id="PTHR10887:SF341">
    <property type="entry name" value="NFX1-TYPE ZINC FINGER-CONTAINING PROTEIN 1"/>
    <property type="match status" value="1"/>
</dbReference>
<evidence type="ECO:0000259" key="9">
    <source>
        <dbReference type="PROSITE" id="PS51981"/>
    </source>
</evidence>
<name>A0A5B7DHJ8_PORTR</name>
<comment type="subcellular location">
    <subcellularLocation>
        <location evidence="1">Cytoplasm</location>
    </subcellularLocation>
</comment>
<dbReference type="InterPro" id="IPR000967">
    <property type="entry name" value="Znf_NFX1"/>
</dbReference>
<dbReference type="InterPro" id="IPR041679">
    <property type="entry name" value="DNA2/NAM7-like_C"/>
</dbReference>
<dbReference type="Pfam" id="PF25396">
    <property type="entry name" value="ZNFX1"/>
    <property type="match status" value="1"/>
</dbReference>
<feature type="compositionally biased region" description="Low complexity" evidence="8">
    <location>
        <begin position="801"/>
        <end position="814"/>
    </location>
</feature>
<gene>
    <name evidence="10" type="primary">ZNFX1</name>
    <name evidence="10" type="ORF">E2C01_013600</name>
</gene>
<feature type="region of interest" description="Disordered" evidence="8">
    <location>
        <begin position="1"/>
        <end position="52"/>
    </location>
</feature>
<dbReference type="Gene3D" id="3.40.50.300">
    <property type="entry name" value="P-loop containing nucleotide triphosphate hydrolases"/>
    <property type="match status" value="3"/>
</dbReference>
<dbReference type="InterPro" id="IPR047187">
    <property type="entry name" value="SF1_C_Upf1"/>
</dbReference>
<keyword evidence="5" id="KW-0863">Zinc-finger</keyword>
<proteinExistence type="predicted"/>
<dbReference type="GO" id="GO:0008270">
    <property type="term" value="F:zinc ion binding"/>
    <property type="evidence" value="ECO:0007669"/>
    <property type="project" value="UniProtKB-KW"/>
</dbReference>
<feature type="region of interest" description="Disordered" evidence="8">
    <location>
        <begin position="801"/>
        <end position="837"/>
    </location>
</feature>
<dbReference type="GO" id="GO:0005737">
    <property type="term" value="C:cytoplasm"/>
    <property type="evidence" value="ECO:0007669"/>
    <property type="project" value="UniProtKB-SubCell"/>
</dbReference>
<dbReference type="OrthoDB" id="2423195at2759"/>
<dbReference type="InterPro" id="IPR045055">
    <property type="entry name" value="DNA2/NAM7-like"/>
</dbReference>
<dbReference type="Pfam" id="PF20173">
    <property type="entry name" value="ZnF_RZ-type"/>
    <property type="match status" value="1"/>
</dbReference>
<keyword evidence="3" id="KW-0479">Metal-binding</keyword>
<dbReference type="InterPro" id="IPR057373">
    <property type="entry name" value="ZNFX1"/>
</dbReference>
<feature type="region of interest" description="Disordered" evidence="8">
    <location>
        <begin position="2086"/>
        <end position="2128"/>
    </location>
</feature>
<dbReference type="GO" id="GO:0031048">
    <property type="term" value="P:regulatory ncRNA-mediated heterochromatin formation"/>
    <property type="evidence" value="ECO:0007669"/>
    <property type="project" value="TreeGrafter"/>
</dbReference>
<feature type="domain" description="RZ-type" evidence="9">
    <location>
        <begin position="1968"/>
        <end position="2037"/>
    </location>
</feature>
<evidence type="ECO:0000313" key="11">
    <source>
        <dbReference type="Proteomes" id="UP000324222"/>
    </source>
</evidence>
<dbReference type="SMART" id="SM00438">
    <property type="entry name" value="ZnF_NFX"/>
    <property type="match status" value="7"/>
</dbReference>
<feature type="compositionally biased region" description="Basic and acidic residues" evidence="8">
    <location>
        <begin position="76"/>
        <end position="100"/>
    </location>
</feature>
<dbReference type="GO" id="GO:0002376">
    <property type="term" value="P:immune system process"/>
    <property type="evidence" value="ECO:0007669"/>
    <property type="project" value="UniProtKB-KW"/>
</dbReference>
<dbReference type="PROSITE" id="PS51981">
    <property type="entry name" value="ZF_RZ"/>
    <property type="match status" value="1"/>
</dbReference>
<evidence type="ECO:0000256" key="5">
    <source>
        <dbReference type="ARBA" id="ARBA00022771"/>
    </source>
</evidence>
<evidence type="ECO:0000256" key="1">
    <source>
        <dbReference type="ARBA" id="ARBA00004496"/>
    </source>
</evidence>
<evidence type="ECO:0000256" key="4">
    <source>
        <dbReference type="ARBA" id="ARBA00022737"/>
    </source>
</evidence>
<keyword evidence="11" id="KW-1185">Reference proteome</keyword>
<keyword evidence="4" id="KW-0677">Repeat</keyword>
<reference evidence="10 11" key="1">
    <citation type="submission" date="2019-05" db="EMBL/GenBank/DDBJ databases">
        <title>Another draft genome of Portunus trituberculatus and its Hox gene families provides insights of decapod evolution.</title>
        <authorList>
            <person name="Jeong J.-H."/>
            <person name="Song I."/>
            <person name="Kim S."/>
            <person name="Choi T."/>
            <person name="Kim D."/>
            <person name="Ryu S."/>
            <person name="Kim W."/>
        </authorList>
    </citation>
    <scope>NUCLEOTIDE SEQUENCE [LARGE SCALE GENOMIC DNA]</scope>
    <source>
        <tissue evidence="10">Muscle</tissue>
    </source>
</reference>
<dbReference type="Pfam" id="PF13086">
    <property type="entry name" value="AAA_11"/>
    <property type="match status" value="1"/>
</dbReference>
<evidence type="ECO:0000256" key="2">
    <source>
        <dbReference type="ARBA" id="ARBA00022490"/>
    </source>
</evidence>
<dbReference type="EMBL" id="VSRR010000895">
    <property type="protein sequence ID" value="MPC20647.1"/>
    <property type="molecule type" value="Genomic_DNA"/>
</dbReference>
<feature type="compositionally biased region" description="Basic residues" evidence="8">
    <location>
        <begin position="25"/>
        <end position="37"/>
    </location>
</feature>
<dbReference type="InterPro" id="IPR041677">
    <property type="entry name" value="DNA2/NAM7_AAA_11"/>
</dbReference>
<dbReference type="Proteomes" id="UP000324222">
    <property type="component" value="Unassembled WGS sequence"/>
</dbReference>
<protein>
    <submittedName>
        <fullName evidence="10">NFX1-type zinc finger-containing protein 1</fullName>
    </submittedName>
</protein>
<comment type="caution">
    <text evidence="10">The sequence shown here is derived from an EMBL/GenBank/DDBJ whole genome shotgun (WGS) entry which is preliminary data.</text>
</comment>
<feature type="compositionally biased region" description="Basic and acidic residues" evidence="8">
    <location>
        <begin position="819"/>
        <end position="837"/>
    </location>
</feature>
<dbReference type="InterPro" id="IPR046439">
    <property type="entry name" value="ZF_RZ_dom"/>
</dbReference>
<evidence type="ECO:0000256" key="3">
    <source>
        <dbReference type="ARBA" id="ARBA00022723"/>
    </source>
</evidence>